<comment type="caution">
    <text evidence="2">The sequence shown here is derived from an EMBL/GenBank/DDBJ whole genome shotgun (WGS) entry which is preliminary data.</text>
</comment>
<feature type="compositionally biased region" description="Acidic residues" evidence="1">
    <location>
        <begin position="404"/>
        <end position="414"/>
    </location>
</feature>
<feature type="region of interest" description="Disordered" evidence="1">
    <location>
        <begin position="196"/>
        <end position="230"/>
    </location>
</feature>
<dbReference type="OrthoDB" id="5421971at2759"/>
<evidence type="ECO:0000313" key="3">
    <source>
        <dbReference type="Proteomes" id="UP000038010"/>
    </source>
</evidence>
<dbReference type="STRING" id="1664694.A0A0N0NS33"/>
<evidence type="ECO:0000313" key="2">
    <source>
        <dbReference type="EMBL" id="KPI45791.1"/>
    </source>
</evidence>
<name>A0A0N0NS33_9EURO</name>
<dbReference type="GeneID" id="28738814"/>
<dbReference type="EMBL" id="LFJN01000001">
    <property type="protein sequence ID" value="KPI45791.1"/>
    <property type="molecule type" value="Genomic_DNA"/>
</dbReference>
<dbReference type="AlphaFoldDB" id="A0A0N0NS33"/>
<feature type="region of interest" description="Disordered" evidence="1">
    <location>
        <begin position="251"/>
        <end position="323"/>
    </location>
</feature>
<feature type="compositionally biased region" description="Low complexity" evidence="1">
    <location>
        <begin position="277"/>
        <end position="292"/>
    </location>
</feature>
<sequence>MNPELRQTLNVLSHNFENANQAAQENIYSFTQLYIDPCLSGFRSCIDDCTAPCFPSRDGGARRRRGRRRSRGQAENYFDFYDDWDDEEDPVVGGQAWGNDELDSLLAGRGQQPKRQRGMSYGSKSRRRAGPMQPSDAEEDPTIIPGSSYLGFLERLPFKIGSRVLKYRPSAANLQEHPGAHRSDFESQPLLEEEGYGTIPETRGHTRQRSATQNSRSTTNSLSSRGDLILSDEEGDAVPLDDEFAVMLSCRNTNNEGPDQQNSGMNSAKRLSRRSTQRTVSSKSKSSSNHSTPSKRSRSRKSQNFTSPNAVSPSIEEVVPFPSMRELRQEEEEVRQAEEMEIAQKREIAQRLAVERGLSTQSDQSLKEMPEVESTDLGTRSAVELDAVDDGPRGETRSMTDVDNTTDQDADVEDLSASRDTLSSGPGAARTTSRTSLDRATHLGPSGQNAHVDPP</sequence>
<feature type="compositionally biased region" description="Low complexity" evidence="1">
    <location>
        <begin position="214"/>
        <end position="225"/>
    </location>
</feature>
<feature type="compositionally biased region" description="Polar residues" evidence="1">
    <location>
        <begin position="303"/>
        <end position="312"/>
    </location>
</feature>
<accession>A0A0N0NS33</accession>
<feature type="region of interest" description="Disordered" evidence="1">
    <location>
        <begin position="105"/>
        <end position="143"/>
    </location>
</feature>
<feature type="region of interest" description="Disordered" evidence="1">
    <location>
        <begin position="356"/>
        <end position="455"/>
    </location>
</feature>
<proteinExistence type="predicted"/>
<feature type="compositionally biased region" description="Polar residues" evidence="1">
    <location>
        <begin position="418"/>
        <end position="435"/>
    </location>
</feature>
<organism evidence="2 3">
    <name type="scientific">Cyphellophora attinorum</name>
    <dbReference type="NCBI Taxonomy" id="1664694"/>
    <lineage>
        <taxon>Eukaryota</taxon>
        <taxon>Fungi</taxon>
        <taxon>Dikarya</taxon>
        <taxon>Ascomycota</taxon>
        <taxon>Pezizomycotina</taxon>
        <taxon>Eurotiomycetes</taxon>
        <taxon>Chaetothyriomycetidae</taxon>
        <taxon>Chaetothyriales</taxon>
        <taxon>Cyphellophoraceae</taxon>
        <taxon>Cyphellophora</taxon>
    </lineage>
</organism>
<dbReference type="VEuPathDB" id="FungiDB:AB675_663"/>
<protein>
    <submittedName>
        <fullName evidence="2">Uncharacterized protein</fullName>
    </submittedName>
</protein>
<feature type="compositionally biased region" description="Basic and acidic residues" evidence="1">
    <location>
        <begin position="390"/>
        <end position="400"/>
    </location>
</feature>
<feature type="compositionally biased region" description="Polar residues" evidence="1">
    <location>
        <begin position="251"/>
        <end position="266"/>
    </location>
</feature>
<reference evidence="2 3" key="1">
    <citation type="submission" date="2015-06" db="EMBL/GenBank/DDBJ databases">
        <title>Draft genome of the ant-associated black yeast Phialophora attae CBS 131958.</title>
        <authorList>
            <person name="Moreno L.F."/>
            <person name="Stielow B.J."/>
            <person name="de Hoog S."/>
            <person name="Vicente V.A."/>
            <person name="Weiss V.A."/>
            <person name="de Vries M."/>
            <person name="Cruz L.M."/>
            <person name="Souza E.M."/>
        </authorList>
    </citation>
    <scope>NUCLEOTIDE SEQUENCE [LARGE SCALE GENOMIC DNA]</scope>
    <source>
        <strain evidence="2 3">CBS 131958</strain>
    </source>
</reference>
<evidence type="ECO:0000256" key="1">
    <source>
        <dbReference type="SAM" id="MobiDB-lite"/>
    </source>
</evidence>
<dbReference type="Proteomes" id="UP000038010">
    <property type="component" value="Unassembled WGS sequence"/>
</dbReference>
<dbReference type="RefSeq" id="XP_018005754.1">
    <property type="nucleotide sequence ID" value="XM_018146944.1"/>
</dbReference>
<keyword evidence="3" id="KW-1185">Reference proteome</keyword>
<gene>
    <name evidence="2" type="ORF">AB675_663</name>
</gene>